<dbReference type="AlphaFoldDB" id="A0AA89C2A4"/>
<gene>
    <name evidence="13" type="ORF">FSP39_009781</name>
</gene>
<evidence type="ECO:0000259" key="10">
    <source>
        <dbReference type="Pfam" id="PF03281"/>
    </source>
</evidence>
<dbReference type="Pfam" id="PF03281">
    <property type="entry name" value="Mab-21"/>
    <property type="match status" value="1"/>
</dbReference>
<evidence type="ECO:0000256" key="3">
    <source>
        <dbReference type="ARBA" id="ARBA00022679"/>
    </source>
</evidence>
<feature type="domain" description="STING ligand-binding" evidence="11">
    <location>
        <begin position="763"/>
        <end position="861"/>
    </location>
</feature>
<dbReference type="PANTHER" id="PTHR10656:SF42">
    <property type="entry name" value="CYCLIC GMP-AMP SYNTHASE-LIKE PROTEIN-RELATED"/>
    <property type="match status" value="1"/>
</dbReference>
<name>A0AA89C2A4_PINIB</name>
<dbReference type="Pfam" id="PF20266">
    <property type="entry name" value="Mab-21_C"/>
    <property type="match status" value="1"/>
</dbReference>
<dbReference type="InterPro" id="IPR046906">
    <property type="entry name" value="Mab-21_HhH/H2TH-like"/>
</dbReference>
<evidence type="ECO:0000256" key="6">
    <source>
        <dbReference type="ARBA" id="ARBA00022741"/>
    </source>
</evidence>
<comment type="similarity">
    <text evidence="2">Belongs to the mab-21 family.</text>
</comment>
<keyword evidence="4" id="KW-0548">Nucleotidyltransferase</keyword>
<dbReference type="Pfam" id="PF15009">
    <property type="entry name" value="STING_LBD"/>
    <property type="match status" value="1"/>
</dbReference>
<evidence type="ECO:0000313" key="14">
    <source>
        <dbReference type="Proteomes" id="UP001186944"/>
    </source>
</evidence>
<keyword evidence="8" id="KW-0460">Magnesium</keyword>
<keyword evidence="7" id="KW-0067">ATP-binding</keyword>
<evidence type="ECO:0000256" key="5">
    <source>
        <dbReference type="ARBA" id="ARBA00022723"/>
    </source>
</evidence>
<sequence length="935" mass="109164">MALEGSISQYEIDDRHRISRSLYAIVEKFIGSERIVELRRQKFDELDFNHNIDPSYSFVRLIRGSRGEGYEFESSDIDIMIFNRGVIVLNEATSESIWRTFEYHTIFRTEYSSPGFVLVKFVRSFDISKLQMFYSFVRRNTNYYIGSNSYREIWRQLVNSDKFGPHGPCLTTSTYCVDYDFSLCLYSPFWPEQAMSFVSRSIHTGWPRQQVLKDICNEGCLLVPISSKVYTNRESTDLEWRISFSLAEKRMMKSLNHCQFLTYGLLKLVYKEIFLPKIDIRDFVSSYTIKNVFFWEISNDPYGWTIENFLLKFMRVCYRLIIYLRNEYCPNFFVPERDMLLGRIFSLRRQKEAVKLLENICQEGVYLLLYSPSIGPNLRPVLNQSTLNTALQDFQAEQQGGFELEIDKCNLRYILMFQNAPFRNINAAVRGLQNVVVKAINQPERSVTIKLKINDILQQIATFCFTNYVSNRMLYRDQRIAINILKNAQTFYCLNHILMIKHLYKSQQYEGTIRLITNLGIDLSGVMYEWDMRHDILLTERQSGSSYESIIKQRMLSYVRLTNEDTIEELKLECSERRVSVVDPGISVPPLMWQYLFFITFQIPFAKSTNDIVITVPKCPCHQDDWLEHEEKMGCKGKVYTCIETKNGTLIECCILPYTFAGSERIVLKIINQSRWIVLYDIQGDIHSDYEWVIKSIEKRIKDGTCDLIAVFSGPDQENTTRFIPWTIAIDIDQEKHASDKVKRIICGETVQLSSDIVLGDLSFGLTWAFYINYLKYVLPDLFHRMKETILHESQNASLDQRRHKQVISKCLWQIIPTTCKFTTLNDFDEDLSTPIPVKPLKTQLFGAKRVFTCSLYHFKDLTFVADVACSQSMLSAPEHLVLPSFGFCDLLVNHETKKGISNNTRLQHYSKTPDAKTQQTRTERDAKRPRSVDA</sequence>
<evidence type="ECO:0000313" key="13">
    <source>
        <dbReference type="EMBL" id="KAK3105966.1"/>
    </source>
</evidence>
<reference evidence="13" key="1">
    <citation type="submission" date="2019-08" db="EMBL/GenBank/DDBJ databases">
        <title>The improved chromosome-level genome for the pearl oyster Pinctada fucata martensii using PacBio sequencing and Hi-C.</title>
        <authorList>
            <person name="Zheng Z."/>
        </authorList>
    </citation>
    <scope>NUCLEOTIDE SEQUENCE</scope>
    <source>
        <strain evidence="13">ZZ-2019</strain>
        <tissue evidence="13">Adductor muscle</tissue>
    </source>
</reference>
<dbReference type="GO" id="GO:0005524">
    <property type="term" value="F:ATP binding"/>
    <property type="evidence" value="ECO:0007669"/>
    <property type="project" value="UniProtKB-KW"/>
</dbReference>
<evidence type="ECO:0008006" key="15">
    <source>
        <dbReference type="Google" id="ProtNLM"/>
    </source>
</evidence>
<evidence type="ECO:0000256" key="8">
    <source>
        <dbReference type="ARBA" id="ARBA00022842"/>
    </source>
</evidence>
<evidence type="ECO:0000259" key="12">
    <source>
        <dbReference type="Pfam" id="PF20266"/>
    </source>
</evidence>
<evidence type="ECO:0000256" key="2">
    <source>
        <dbReference type="ARBA" id="ARBA00008307"/>
    </source>
</evidence>
<dbReference type="InterPro" id="IPR046903">
    <property type="entry name" value="Mab-21-like_nuc_Trfase"/>
</dbReference>
<dbReference type="InterPro" id="IPR024810">
    <property type="entry name" value="MAB21L/cGLR"/>
</dbReference>
<keyword evidence="6" id="KW-0547">Nucleotide-binding</keyword>
<dbReference type="Gene3D" id="1.10.1410.40">
    <property type="match status" value="1"/>
</dbReference>
<comment type="caution">
    <text evidence="13">The sequence shown here is derived from an EMBL/GenBank/DDBJ whole genome shotgun (WGS) entry which is preliminary data.</text>
</comment>
<proteinExistence type="inferred from homology"/>
<feature type="compositionally biased region" description="Basic and acidic residues" evidence="9">
    <location>
        <begin position="922"/>
        <end position="935"/>
    </location>
</feature>
<feature type="compositionally biased region" description="Polar residues" evidence="9">
    <location>
        <begin position="910"/>
        <end position="921"/>
    </location>
</feature>
<keyword evidence="5" id="KW-0479">Metal-binding</keyword>
<dbReference type="Proteomes" id="UP001186944">
    <property type="component" value="Unassembled WGS sequence"/>
</dbReference>
<feature type="domain" description="Mab-21-like nucleotidyltransferase" evidence="10">
    <location>
        <begin position="175"/>
        <end position="253"/>
    </location>
</feature>
<feature type="domain" description="Mab-21-like HhH/H2TH-like" evidence="12">
    <location>
        <begin position="283"/>
        <end position="343"/>
    </location>
</feature>
<dbReference type="PANTHER" id="PTHR10656">
    <property type="entry name" value="CELL FATE DETERMINING PROTEIN MAB21-RELATED"/>
    <property type="match status" value="1"/>
</dbReference>
<evidence type="ECO:0000256" key="7">
    <source>
        <dbReference type="ARBA" id="ARBA00022840"/>
    </source>
</evidence>
<comment type="cofactor">
    <cofactor evidence="1">
        <name>Mg(2+)</name>
        <dbReference type="ChEBI" id="CHEBI:18420"/>
    </cofactor>
</comment>
<dbReference type="GO" id="GO:0016779">
    <property type="term" value="F:nucleotidyltransferase activity"/>
    <property type="evidence" value="ECO:0007669"/>
    <property type="project" value="UniProtKB-KW"/>
</dbReference>
<dbReference type="Gene3D" id="1.20.5.5200">
    <property type="match status" value="1"/>
</dbReference>
<feature type="region of interest" description="Disordered" evidence="9">
    <location>
        <begin position="910"/>
        <end position="935"/>
    </location>
</feature>
<dbReference type="InterPro" id="IPR055432">
    <property type="entry name" value="STING_LBD"/>
</dbReference>
<keyword evidence="3" id="KW-0808">Transferase</keyword>
<evidence type="ECO:0000256" key="4">
    <source>
        <dbReference type="ARBA" id="ARBA00022695"/>
    </source>
</evidence>
<keyword evidence="14" id="KW-1185">Reference proteome</keyword>
<evidence type="ECO:0000259" key="11">
    <source>
        <dbReference type="Pfam" id="PF15009"/>
    </source>
</evidence>
<dbReference type="EMBL" id="VSWD01000003">
    <property type="protein sequence ID" value="KAK3105966.1"/>
    <property type="molecule type" value="Genomic_DNA"/>
</dbReference>
<dbReference type="GO" id="GO:0046872">
    <property type="term" value="F:metal ion binding"/>
    <property type="evidence" value="ECO:0007669"/>
    <property type="project" value="UniProtKB-KW"/>
</dbReference>
<evidence type="ECO:0000256" key="9">
    <source>
        <dbReference type="SAM" id="MobiDB-lite"/>
    </source>
</evidence>
<accession>A0AA89C2A4</accession>
<dbReference type="SMART" id="SM01265">
    <property type="entry name" value="Mab-21"/>
    <property type="match status" value="1"/>
</dbReference>
<evidence type="ECO:0000256" key="1">
    <source>
        <dbReference type="ARBA" id="ARBA00001946"/>
    </source>
</evidence>
<protein>
    <recommendedName>
        <fullName evidence="15">Mab-21-like nucleotidyltransferase domain-containing protein</fullName>
    </recommendedName>
</protein>
<organism evidence="13 14">
    <name type="scientific">Pinctada imbricata</name>
    <name type="common">Atlantic pearl-oyster</name>
    <name type="synonym">Pinctada martensii</name>
    <dbReference type="NCBI Taxonomy" id="66713"/>
    <lineage>
        <taxon>Eukaryota</taxon>
        <taxon>Metazoa</taxon>
        <taxon>Spiralia</taxon>
        <taxon>Lophotrochozoa</taxon>
        <taxon>Mollusca</taxon>
        <taxon>Bivalvia</taxon>
        <taxon>Autobranchia</taxon>
        <taxon>Pteriomorphia</taxon>
        <taxon>Pterioida</taxon>
        <taxon>Pterioidea</taxon>
        <taxon>Pteriidae</taxon>
        <taxon>Pinctada</taxon>
    </lineage>
</organism>